<sequence>MTYSLMEALMTRASEAEASRNAHLRALHSISRLAQEVHAGRRRSHWTMVSVSAGASRGKLLGEGMIPSVCERNISRMLGAGARERHLGPKADRDDRSWRNEAELDGAEHRSGSRSTMHVSEQVRPGCCRTRKRMPVLGSCPTGSWEECRRVLSLGRGRAACCTAEECVRRGEDACDVARQSTSGTTAGGAEGSTVIGLIPKPALSASDRIRRLHLRRYPPEPPPALVEGTLRHDQPC</sequence>
<dbReference type="AlphaFoldDB" id="A0A136ITI3"/>
<feature type="region of interest" description="Disordered" evidence="1">
    <location>
        <begin position="217"/>
        <end position="237"/>
    </location>
</feature>
<dbReference type="Proteomes" id="UP000070501">
    <property type="component" value="Unassembled WGS sequence"/>
</dbReference>
<name>A0A136ITI3_9PEZI</name>
<proteinExistence type="predicted"/>
<dbReference type="EMBL" id="KQ964259">
    <property type="protein sequence ID" value="KXJ88334.1"/>
    <property type="molecule type" value="Genomic_DNA"/>
</dbReference>
<gene>
    <name evidence="2" type="ORF">Micbo1qcDRAFT_214991</name>
</gene>
<evidence type="ECO:0000313" key="3">
    <source>
        <dbReference type="Proteomes" id="UP000070501"/>
    </source>
</evidence>
<evidence type="ECO:0000313" key="2">
    <source>
        <dbReference type="EMBL" id="KXJ88334.1"/>
    </source>
</evidence>
<protein>
    <submittedName>
        <fullName evidence="2">Uncharacterized protein</fullName>
    </submittedName>
</protein>
<keyword evidence="3" id="KW-1185">Reference proteome</keyword>
<evidence type="ECO:0000256" key="1">
    <source>
        <dbReference type="SAM" id="MobiDB-lite"/>
    </source>
</evidence>
<accession>A0A136ITI3</accession>
<dbReference type="InParanoid" id="A0A136ITI3"/>
<organism evidence="2 3">
    <name type="scientific">Microdochium bolleyi</name>
    <dbReference type="NCBI Taxonomy" id="196109"/>
    <lineage>
        <taxon>Eukaryota</taxon>
        <taxon>Fungi</taxon>
        <taxon>Dikarya</taxon>
        <taxon>Ascomycota</taxon>
        <taxon>Pezizomycotina</taxon>
        <taxon>Sordariomycetes</taxon>
        <taxon>Xylariomycetidae</taxon>
        <taxon>Xylariales</taxon>
        <taxon>Microdochiaceae</taxon>
        <taxon>Microdochium</taxon>
    </lineage>
</organism>
<reference evidence="3" key="1">
    <citation type="submission" date="2016-02" db="EMBL/GenBank/DDBJ databases">
        <title>Draft genome sequence of Microdochium bolleyi, a fungal endophyte of beachgrass.</title>
        <authorList>
            <consortium name="DOE Joint Genome Institute"/>
            <person name="David A.S."/>
            <person name="May G."/>
            <person name="Haridas S."/>
            <person name="Lim J."/>
            <person name="Wang M."/>
            <person name="Labutti K."/>
            <person name="Lipzen A."/>
            <person name="Barry K."/>
            <person name="Grigoriev I.V."/>
        </authorList>
    </citation>
    <scope>NUCLEOTIDE SEQUENCE [LARGE SCALE GENOMIC DNA]</scope>
    <source>
        <strain evidence="3">J235TASD1</strain>
    </source>
</reference>